<keyword evidence="3" id="KW-0328">Glycosyltransferase</keyword>
<dbReference type="Proteomes" id="UP000199622">
    <property type="component" value="Unassembled WGS sequence"/>
</dbReference>
<feature type="transmembrane region" description="Helical" evidence="2">
    <location>
        <begin position="199"/>
        <end position="225"/>
    </location>
</feature>
<evidence type="ECO:0000313" key="4">
    <source>
        <dbReference type="Proteomes" id="UP000199622"/>
    </source>
</evidence>
<feature type="transmembrane region" description="Helical" evidence="2">
    <location>
        <begin position="122"/>
        <end position="144"/>
    </location>
</feature>
<evidence type="ECO:0000313" key="3">
    <source>
        <dbReference type="EMBL" id="SED52884.1"/>
    </source>
</evidence>
<keyword evidence="2" id="KW-1133">Transmembrane helix</keyword>
<dbReference type="AlphaFoldDB" id="A0A1H5BFR2"/>
<accession>A0A1H5BFR2</accession>
<keyword evidence="2" id="KW-0472">Membrane</keyword>
<evidence type="ECO:0000256" key="1">
    <source>
        <dbReference type="SAM" id="MobiDB-lite"/>
    </source>
</evidence>
<feature type="region of interest" description="Disordered" evidence="1">
    <location>
        <begin position="1"/>
        <end position="40"/>
    </location>
</feature>
<keyword evidence="4" id="KW-1185">Reference proteome</keyword>
<feature type="transmembrane region" description="Helical" evidence="2">
    <location>
        <begin position="397"/>
        <end position="415"/>
    </location>
</feature>
<feature type="transmembrane region" description="Helical" evidence="2">
    <location>
        <begin position="151"/>
        <end position="168"/>
    </location>
</feature>
<sequence length="428" mass="48335">MSLSGSLRRETEDEPSATERTTEIAAATGEPPSVSPEGPSERTRRFYVIALAALLVLLAFGVRLALFRYQTADYTAFYRRWYDFVVSHGGIEALKYEFSDLNAPYRYFMVLLPHLPVPSPLAGIKAFSVFFDMVIAFFVFRIVALKHPSRWIAAAAAFTAFMLPTVVINSAMWAQGDAIYTAFSLGAVYFLLRKRPWWACVFFGLALSFKLQAIFLFPLLLVMVLLGRVPWRALVAIPVVYLLLDVPALLVGASPSKLLTVYFSQTSIYPQLTLSAPNIWQFFRGEHGMETMKTAAVLLTALLVFTLCLLVVLSRVELTDTRILLIGAISAVLVPFVLPSMHERYFYLADVLTLVLAFYLPRQLWYVPIIVEFCSLMCYMPNIFFAKEGGEVVDFRILAALELCALIVLVRYAVWDFRKHRVPEPLTR</sequence>
<dbReference type="OrthoDB" id="9776737at2"/>
<feature type="transmembrane region" description="Helical" evidence="2">
    <location>
        <begin position="366"/>
        <end position="385"/>
    </location>
</feature>
<dbReference type="STRING" id="208445.SAMN04489727_8239"/>
<keyword evidence="3" id="KW-0808">Transferase</keyword>
<feature type="transmembrane region" description="Helical" evidence="2">
    <location>
        <begin position="322"/>
        <end position="338"/>
    </location>
</feature>
<gene>
    <name evidence="3" type="ORF">SAMN04489727_8239</name>
</gene>
<evidence type="ECO:0000256" key="2">
    <source>
        <dbReference type="SAM" id="Phobius"/>
    </source>
</evidence>
<proteinExistence type="predicted"/>
<feature type="transmembrane region" description="Helical" evidence="2">
    <location>
        <begin position="46"/>
        <end position="66"/>
    </location>
</feature>
<feature type="transmembrane region" description="Helical" evidence="2">
    <location>
        <begin position="231"/>
        <end position="253"/>
    </location>
</feature>
<protein>
    <submittedName>
        <fullName evidence="3">Mannosyltransferase related to Gpi18</fullName>
    </submittedName>
</protein>
<feature type="transmembrane region" description="Helical" evidence="2">
    <location>
        <begin position="294"/>
        <end position="316"/>
    </location>
</feature>
<keyword evidence="2" id="KW-0812">Transmembrane</keyword>
<reference evidence="4" key="1">
    <citation type="submission" date="2016-10" db="EMBL/GenBank/DDBJ databases">
        <authorList>
            <person name="Varghese N."/>
            <person name="Submissions S."/>
        </authorList>
    </citation>
    <scope>NUCLEOTIDE SEQUENCE [LARGE SCALE GENOMIC DNA]</scope>
    <source>
        <strain evidence="4">DSM 44544</strain>
    </source>
</reference>
<organism evidence="3 4">
    <name type="scientific">Amycolatopsis tolypomycina</name>
    <dbReference type="NCBI Taxonomy" id="208445"/>
    <lineage>
        <taxon>Bacteria</taxon>
        <taxon>Bacillati</taxon>
        <taxon>Actinomycetota</taxon>
        <taxon>Actinomycetes</taxon>
        <taxon>Pseudonocardiales</taxon>
        <taxon>Pseudonocardiaceae</taxon>
        <taxon>Amycolatopsis</taxon>
    </lineage>
</organism>
<dbReference type="EMBL" id="FNSO01000004">
    <property type="protein sequence ID" value="SED52884.1"/>
    <property type="molecule type" value="Genomic_DNA"/>
</dbReference>
<feature type="compositionally biased region" description="Low complexity" evidence="1">
    <location>
        <begin position="23"/>
        <end position="38"/>
    </location>
</feature>
<dbReference type="RefSeq" id="WP_091317430.1">
    <property type="nucleotide sequence ID" value="NZ_FNSO01000004.1"/>
</dbReference>
<name>A0A1H5BFR2_9PSEU</name>
<dbReference type="GO" id="GO:0016757">
    <property type="term" value="F:glycosyltransferase activity"/>
    <property type="evidence" value="ECO:0007669"/>
    <property type="project" value="UniProtKB-KW"/>
</dbReference>